<feature type="non-terminal residue" evidence="1">
    <location>
        <position position="1"/>
    </location>
</feature>
<evidence type="ECO:0000313" key="1">
    <source>
        <dbReference type="EMBL" id="ORZ11080.1"/>
    </source>
</evidence>
<accession>A0A1X2I7F9</accession>
<dbReference type="Proteomes" id="UP000193560">
    <property type="component" value="Unassembled WGS sequence"/>
</dbReference>
<protein>
    <submittedName>
        <fullName evidence="1">Uncharacterized protein</fullName>
    </submittedName>
</protein>
<reference evidence="1 2" key="1">
    <citation type="submission" date="2016-07" db="EMBL/GenBank/DDBJ databases">
        <title>Pervasive Adenine N6-methylation of Active Genes in Fungi.</title>
        <authorList>
            <consortium name="DOE Joint Genome Institute"/>
            <person name="Mondo S.J."/>
            <person name="Dannebaum R.O."/>
            <person name="Kuo R.C."/>
            <person name="Labutti K."/>
            <person name="Haridas S."/>
            <person name="Kuo A."/>
            <person name="Salamov A."/>
            <person name="Ahrendt S.R."/>
            <person name="Lipzen A."/>
            <person name="Sullivan W."/>
            <person name="Andreopoulos W.B."/>
            <person name="Clum A."/>
            <person name="Lindquist E."/>
            <person name="Daum C."/>
            <person name="Ramamoorthy G.K."/>
            <person name="Gryganskyi A."/>
            <person name="Culley D."/>
            <person name="Magnuson J.K."/>
            <person name="James T.Y."/>
            <person name="O'Malley M.A."/>
            <person name="Stajich J.E."/>
            <person name="Spatafora J.W."/>
            <person name="Visel A."/>
            <person name="Grigoriev I.V."/>
        </authorList>
    </citation>
    <scope>NUCLEOTIDE SEQUENCE [LARGE SCALE GENOMIC DNA]</scope>
    <source>
        <strain evidence="1 2">NRRL 1336</strain>
    </source>
</reference>
<gene>
    <name evidence="1" type="ORF">BCR42DRAFT_421521</name>
</gene>
<name>A0A1X2I7F9_9FUNG</name>
<evidence type="ECO:0000313" key="2">
    <source>
        <dbReference type="Proteomes" id="UP000193560"/>
    </source>
</evidence>
<proteinExistence type="predicted"/>
<keyword evidence="2" id="KW-1185">Reference proteome</keyword>
<comment type="caution">
    <text evidence="1">The sequence shown here is derived from an EMBL/GenBank/DDBJ whole genome shotgun (WGS) entry which is preliminary data.</text>
</comment>
<dbReference type="EMBL" id="MCGE01000022">
    <property type="protein sequence ID" value="ORZ11080.1"/>
    <property type="molecule type" value="Genomic_DNA"/>
</dbReference>
<sequence length="52" mass="6145">YSIDAKKCVFQTSHRISPYIPLYRPISDYHRPVHTDLSSNGIVYYEKNINDE</sequence>
<dbReference type="AlphaFoldDB" id="A0A1X2I7F9"/>
<organism evidence="1 2">
    <name type="scientific">Absidia repens</name>
    <dbReference type="NCBI Taxonomy" id="90262"/>
    <lineage>
        <taxon>Eukaryota</taxon>
        <taxon>Fungi</taxon>
        <taxon>Fungi incertae sedis</taxon>
        <taxon>Mucoromycota</taxon>
        <taxon>Mucoromycotina</taxon>
        <taxon>Mucoromycetes</taxon>
        <taxon>Mucorales</taxon>
        <taxon>Cunninghamellaceae</taxon>
        <taxon>Absidia</taxon>
    </lineage>
</organism>